<dbReference type="AlphaFoldDB" id="A0A212RK71"/>
<evidence type="ECO:0008006" key="3">
    <source>
        <dbReference type="Google" id="ProtNLM"/>
    </source>
</evidence>
<dbReference type="RefSeq" id="WP_088562096.1">
    <property type="nucleotide sequence ID" value="NZ_FYEH01000010.1"/>
</dbReference>
<sequence length="68" mass="7346">MHSIEPPGPDVGRLRRVRVPDTGQATAAVALHRLEPVAHTFAAADIGEAYEKLPTGDRFGKLAISLDW</sequence>
<evidence type="ECO:0000313" key="2">
    <source>
        <dbReference type="Proteomes" id="UP000197065"/>
    </source>
</evidence>
<evidence type="ECO:0000313" key="1">
    <source>
        <dbReference type="EMBL" id="SNB72859.1"/>
    </source>
</evidence>
<protein>
    <recommendedName>
        <fullName evidence="3">Zinc-binding dehydrogenase</fullName>
    </recommendedName>
</protein>
<dbReference type="EMBL" id="FYEH01000010">
    <property type="protein sequence ID" value="SNB72859.1"/>
    <property type="molecule type" value="Genomic_DNA"/>
</dbReference>
<reference evidence="1 2" key="1">
    <citation type="submission" date="2017-06" db="EMBL/GenBank/DDBJ databases">
        <authorList>
            <person name="Kim H.J."/>
            <person name="Triplett B.A."/>
        </authorList>
    </citation>
    <scope>NUCLEOTIDE SEQUENCE [LARGE SCALE GENOMIC DNA]</scope>
    <source>
        <strain evidence="1 2">B29T1</strain>
    </source>
</reference>
<name>A0A212RK71_9PROT</name>
<organism evidence="1 2">
    <name type="scientific">Arboricoccus pini</name>
    <dbReference type="NCBI Taxonomy" id="1963835"/>
    <lineage>
        <taxon>Bacteria</taxon>
        <taxon>Pseudomonadati</taxon>
        <taxon>Pseudomonadota</taxon>
        <taxon>Alphaproteobacteria</taxon>
        <taxon>Geminicoccales</taxon>
        <taxon>Geminicoccaceae</taxon>
        <taxon>Arboricoccus</taxon>
    </lineage>
</organism>
<accession>A0A212RK71</accession>
<gene>
    <name evidence="1" type="ORF">SAMN07250955_11013</name>
</gene>
<keyword evidence="2" id="KW-1185">Reference proteome</keyword>
<proteinExistence type="predicted"/>
<dbReference type="Proteomes" id="UP000197065">
    <property type="component" value="Unassembled WGS sequence"/>
</dbReference>
<dbReference type="OrthoDB" id="9787435at2"/>